<evidence type="ECO:0000313" key="3">
    <source>
        <dbReference type="Proteomes" id="UP001060112"/>
    </source>
</evidence>
<reference evidence="2" key="1">
    <citation type="submission" date="2022-07" db="EMBL/GenBank/DDBJ databases">
        <title>Faecal culturing of patients with breast cancer.</title>
        <authorList>
            <person name="Teng N.M.Y."/>
            <person name="Kiu R."/>
            <person name="Evans R."/>
            <person name="Baker D.J."/>
            <person name="Zenner C."/>
            <person name="Robinson S.D."/>
            <person name="Hall L.J."/>
        </authorList>
    </citation>
    <scope>NUCLEOTIDE SEQUENCE</scope>
    <source>
        <strain evidence="2">LH1062</strain>
    </source>
</reference>
<dbReference type="SUPFAM" id="SSF143120">
    <property type="entry name" value="YefM-like"/>
    <property type="match status" value="1"/>
</dbReference>
<sequence length="85" mass="9548">MIIKPSAMLRNDYSLAKESEEPIYITKNGGADGIFMSIEAFGRREQLLNLRASVFDAEEERLSGKPTMSIAEARKALVQRRNGKM</sequence>
<evidence type="ECO:0000313" key="2">
    <source>
        <dbReference type="EMBL" id="UTY39163.1"/>
    </source>
</evidence>
<dbReference type="InterPro" id="IPR036165">
    <property type="entry name" value="YefM-like_sf"/>
</dbReference>
<dbReference type="EMBL" id="CP101620">
    <property type="protein sequence ID" value="UTY39163.1"/>
    <property type="molecule type" value="Genomic_DNA"/>
</dbReference>
<protein>
    <submittedName>
        <fullName evidence="2">Type II toxin-antitoxin system Phd/YefM family antitoxin</fullName>
    </submittedName>
</protein>
<comment type="similarity">
    <text evidence="1">Belongs to the phD/YefM antitoxin family.</text>
</comment>
<evidence type="ECO:0000256" key="1">
    <source>
        <dbReference type="ARBA" id="ARBA00009981"/>
    </source>
</evidence>
<gene>
    <name evidence="2" type="ORF">NMU03_16620</name>
</gene>
<accession>A0ABY5I543</accession>
<keyword evidence="3" id="KW-1185">Reference proteome</keyword>
<name>A0ABY5I543_9FIRM</name>
<dbReference type="RefSeq" id="WP_290140086.1">
    <property type="nucleotide sequence ID" value="NZ_CP101620.1"/>
</dbReference>
<organism evidence="2 3">
    <name type="scientific">Allocoprobacillus halotolerans</name>
    <dbReference type="NCBI Taxonomy" id="2944914"/>
    <lineage>
        <taxon>Bacteria</taxon>
        <taxon>Bacillati</taxon>
        <taxon>Bacillota</taxon>
        <taxon>Erysipelotrichia</taxon>
        <taxon>Erysipelotrichales</taxon>
        <taxon>Erysipelotrichaceae</taxon>
        <taxon>Allocoprobacillus</taxon>
    </lineage>
</organism>
<proteinExistence type="inferred from homology"/>
<dbReference type="Proteomes" id="UP001060112">
    <property type="component" value="Chromosome"/>
</dbReference>